<protein>
    <submittedName>
        <fullName evidence="1">Uncharacterized protein</fullName>
    </submittedName>
</protein>
<evidence type="ECO:0000313" key="2">
    <source>
        <dbReference type="Proteomes" id="UP000319783"/>
    </source>
</evidence>
<dbReference type="Proteomes" id="UP000319783">
    <property type="component" value="Unassembled WGS sequence"/>
</dbReference>
<sequence length="64" mass="7407">MKNKKNSKSICFGCNYAIILDAKIAFCNILMRDVSYKSCTAFERNWQINDIVPEKTTKEKKKGQ</sequence>
<accession>A0A533QB46</accession>
<reference evidence="1 2" key="1">
    <citation type="submission" date="2019-04" db="EMBL/GenBank/DDBJ databases">
        <title>Genome of a novel bacterium Candidatus Jettenia ecosi reconstructed from metagenome of an anammox bioreactor.</title>
        <authorList>
            <person name="Mardanov A.V."/>
            <person name="Beletsky A.V."/>
            <person name="Ravin N.V."/>
            <person name="Botchkova E.A."/>
            <person name="Litti Y.V."/>
            <person name="Nozhevnikova A.N."/>
        </authorList>
    </citation>
    <scope>NUCLEOTIDE SEQUENCE [LARGE SCALE GENOMIC DNA]</scope>
    <source>
        <strain evidence="1">J2</strain>
    </source>
</reference>
<evidence type="ECO:0000313" key="1">
    <source>
        <dbReference type="EMBL" id="TLD41938.1"/>
    </source>
</evidence>
<dbReference type="AlphaFoldDB" id="A0A533QB46"/>
<proteinExistence type="predicted"/>
<organism evidence="1 2">
    <name type="scientific">Candidatus Jettenia ecosi</name>
    <dbReference type="NCBI Taxonomy" id="2494326"/>
    <lineage>
        <taxon>Bacteria</taxon>
        <taxon>Pseudomonadati</taxon>
        <taxon>Planctomycetota</taxon>
        <taxon>Candidatus Brocadiia</taxon>
        <taxon>Candidatus Brocadiales</taxon>
        <taxon>Candidatus Brocadiaceae</taxon>
        <taxon>Candidatus Jettenia</taxon>
    </lineage>
</organism>
<name>A0A533QB46_9BACT</name>
<dbReference type="EMBL" id="SULG01000032">
    <property type="protein sequence ID" value="TLD41938.1"/>
    <property type="molecule type" value="Genomic_DNA"/>
</dbReference>
<gene>
    <name evidence="1" type="ORF">JETT_1807</name>
</gene>
<comment type="caution">
    <text evidence="1">The sequence shown here is derived from an EMBL/GenBank/DDBJ whole genome shotgun (WGS) entry which is preliminary data.</text>
</comment>